<keyword evidence="3" id="KW-0732">Signal</keyword>
<dbReference type="SUPFAM" id="SSF56112">
    <property type="entry name" value="Protein kinase-like (PK-like)"/>
    <property type="match status" value="1"/>
</dbReference>
<dbReference type="InterPro" id="IPR011009">
    <property type="entry name" value="Kinase-like_dom_sf"/>
</dbReference>
<keyword evidence="2" id="KW-0812">Transmembrane</keyword>
<evidence type="ECO:0000256" key="1">
    <source>
        <dbReference type="ARBA" id="ARBA00009670"/>
    </source>
</evidence>
<feature type="transmembrane region" description="Helical" evidence="2">
    <location>
        <begin position="704"/>
        <end position="725"/>
    </location>
</feature>
<feature type="chain" id="PRO_5031511005" description="ABC1 atypical kinase-like domain-containing protein" evidence="3">
    <location>
        <begin position="21"/>
        <end position="739"/>
    </location>
</feature>
<evidence type="ECO:0000313" key="5">
    <source>
        <dbReference type="EMBL" id="CAE0634442.1"/>
    </source>
</evidence>
<keyword evidence="2" id="KW-0472">Membrane</keyword>
<dbReference type="Pfam" id="PF03109">
    <property type="entry name" value="ABC1"/>
    <property type="match status" value="1"/>
</dbReference>
<evidence type="ECO:0000259" key="4">
    <source>
        <dbReference type="Pfam" id="PF03109"/>
    </source>
</evidence>
<comment type="similarity">
    <text evidence="1">Belongs to the protein kinase superfamily. ADCK protein kinase family.</text>
</comment>
<organism evidence="5">
    <name type="scientific">Heterosigma akashiwo</name>
    <name type="common">Chromophytic alga</name>
    <name type="synonym">Heterosigma carterae</name>
    <dbReference type="NCBI Taxonomy" id="2829"/>
    <lineage>
        <taxon>Eukaryota</taxon>
        <taxon>Sar</taxon>
        <taxon>Stramenopiles</taxon>
        <taxon>Ochrophyta</taxon>
        <taxon>Raphidophyceae</taxon>
        <taxon>Chattonellales</taxon>
        <taxon>Chattonellaceae</taxon>
        <taxon>Heterosigma</taxon>
    </lineage>
</organism>
<reference evidence="5" key="1">
    <citation type="submission" date="2021-01" db="EMBL/GenBank/DDBJ databases">
        <authorList>
            <person name="Corre E."/>
            <person name="Pelletier E."/>
            <person name="Niang G."/>
            <person name="Scheremetjew M."/>
            <person name="Finn R."/>
            <person name="Kale V."/>
            <person name="Holt S."/>
            <person name="Cochrane G."/>
            <person name="Meng A."/>
            <person name="Brown T."/>
            <person name="Cohen L."/>
        </authorList>
    </citation>
    <scope>NUCLEOTIDE SEQUENCE</scope>
    <source>
        <strain evidence="5">CCMP3107</strain>
    </source>
</reference>
<dbReference type="InterPro" id="IPR050154">
    <property type="entry name" value="UbiB_kinase"/>
</dbReference>
<evidence type="ECO:0000256" key="2">
    <source>
        <dbReference type="SAM" id="Phobius"/>
    </source>
</evidence>
<dbReference type="PANTHER" id="PTHR10566:SF113">
    <property type="entry name" value="PROTEIN ACTIVITY OF BC1 COMPLEX KINASE 7, CHLOROPLASTIC"/>
    <property type="match status" value="1"/>
</dbReference>
<gene>
    <name evidence="5" type="ORF">HAKA00212_LOCUS13160</name>
</gene>
<sequence>MMTVKFISCLVVLFVPFAHGFSSVGFSHTSHNNVLAPSTRWQLQSMALRSTIIDAELSEQRGSSTTAPLQPSPAITTNLKQGLNSQKKQPAEKETGRKREMVRRVANKLRDRAAAALRLESKLPAKTSGSLFADAATAKKGKEAAAGSAAAMEGGWRRRGASLALVRTAEIWLFALKFALRQAKLKKLEDPAELSAARTSTAEFLKDGLLCLGPTFIKLGQLLSTRIDILPKEYITVLASLQDDVPGFGGEAAVRIIEEDFGKPLSELFDTFDLTPLAAASLGQVHVATAGGRTFAVKVQRQGLKELFDVDLRNLELLARLLDLADPKFDGADRDWVSIYRESAKLLYREIDYRIEAEQGQKFKEDFAKVEWVKVPDVEWDKVSSRVITMEYVPGIKINDLEEIDRRGIDRKLLARRSAESYLTQLCRNGYFHCDPHPGNVACDEQYGGRLIYYDFGMMDEFQSNVRSGLVNLVFAVYENDAKEACDALEEMGILREGVDRVSVEKIARYFLAEFSGTVNSKDGQWVQELDKEQAKEVRRKRRLALGRDLLTVSSDVPFKFPPSFTFVFRAFTSLDGIGKGLDPAYDLTRLAQPYLKELVDLRDGSAAISFLKTWGKKTGLRPTDLMSVVKEPRSVAYLEDTVRRMERGDLQLRVRVVESERAFQRLAVEQKNMFNLVAASGCLNAGLLLQATAAGTPAGQTALAVRAAFLAAAAFGVQMGAGLLQLKKLDKQRATYGV</sequence>
<dbReference type="PANTHER" id="PTHR10566">
    <property type="entry name" value="CHAPERONE-ACTIVITY OF BC1 COMPLEX CABC1 -RELATED"/>
    <property type="match status" value="1"/>
</dbReference>
<proteinExistence type="inferred from homology"/>
<keyword evidence="2" id="KW-1133">Transmembrane helix</keyword>
<protein>
    <recommendedName>
        <fullName evidence="4">ABC1 atypical kinase-like domain-containing protein</fullName>
    </recommendedName>
</protein>
<name>A0A7S4D846_HETAK</name>
<dbReference type="CDD" id="cd05121">
    <property type="entry name" value="ABC1_ADCK3-like"/>
    <property type="match status" value="1"/>
</dbReference>
<dbReference type="EMBL" id="HBIU01028598">
    <property type="protein sequence ID" value="CAE0634442.1"/>
    <property type="molecule type" value="Transcribed_RNA"/>
</dbReference>
<feature type="signal peptide" evidence="3">
    <location>
        <begin position="1"/>
        <end position="20"/>
    </location>
</feature>
<evidence type="ECO:0000256" key="3">
    <source>
        <dbReference type="SAM" id="SignalP"/>
    </source>
</evidence>
<dbReference type="AlphaFoldDB" id="A0A7S4D846"/>
<dbReference type="InterPro" id="IPR004147">
    <property type="entry name" value="ABC1_dom"/>
</dbReference>
<accession>A0A7S4D846</accession>
<feature type="domain" description="ABC1 atypical kinase-like" evidence="4">
    <location>
        <begin position="241"/>
        <end position="485"/>
    </location>
</feature>